<dbReference type="InterPro" id="IPR036860">
    <property type="entry name" value="SH2_dom_sf"/>
</dbReference>
<dbReference type="EMBL" id="CCSB01000002">
    <property type="protein sequence ID" value="CDZ77379.1"/>
    <property type="molecule type" value="Genomic_DNA"/>
</dbReference>
<organism evidence="3 4">
    <name type="scientific">Legionella massiliensis</name>
    <dbReference type="NCBI Taxonomy" id="1034943"/>
    <lineage>
        <taxon>Bacteria</taxon>
        <taxon>Pseudomonadati</taxon>
        <taxon>Pseudomonadota</taxon>
        <taxon>Gammaproteobacteria</taxon>
        <taxon>Legionellales</taxon>
        <taxon>Legionellaceae</taxon>
        <taxon>Legionella</taxon>
    </lineage>
</organism>
<feature type="region of interest" description="Disordered" evidence="1">
    <location>
        <begin position="326"/>
        <end position="351"/>
    </location>
</feature>
<dbReference type="SUPFAM" id="SSF55550">
    <property type="entry name" value="SH2 domain"/>
    <property type="match status" value="1"/>
</dbReference>
<dbReference type="CDD" id="cd00173">
    <property type="entry name" value="SH2"/>
    <property type="match status" value="1"/>
</dbReference>
<dbReference type="InterPro" id="IPR000980">
    <property type="entry name" value="SH2"/>
</dbReference>
<gene>
    <name evidence="3" type="ORF">BN59_01662</name>
</gene>
<protein>
    <recommendedName>
        <fullName evidence="2">SH2 domain-containing protein</fullName>
    </recommendedName>
</protein>
<accession>A0A078KZZ7</accession>
<evidence type="ECO:0000313" key="3">
    <source>
        <dbReference type="EMBL" id="CDZ77379.1"/>
    </source>
</evidence>
<evidence type="ECO:0000256" key="1">
    <source>
        <dbReference type="SAM" id="MobiDB-lite"/>
    </source>
</evidence>
<sequence>MAATEEAIRAELALSQVIEHPANIIFARSPKDDMTNKDIMAYYSRLIRQKNVGSFLIRESRVPGCLSLTIHSKVEKQGVQVSEASHYRFYFANGKWNTHSPDTPLPDYTPLNLQTIGRRAQQFLVLLDSLGFSHDRMILATTQQASSIPAYSSYVRLTPPPLPVQIINSPVEGMVKVLSAVNELRENPQGNTLFKVVLEKYQSNLDDEGIAELFEEWLAHTPAEGQVTLLDLVQCPINLSLMTEPYVLSSGHVVNSDIAPMLTFCPMTKQPLDPLRGKPLPEIDLYKSMLAMALTGFREAVISSLKETQQSTTASSLGFFALSPNRASTNSSHAAAPVDDSAPHSGSPPLN</sequence>
<reference evidence="3 4" key="1">
    <citation type="submission" date="2014-06" db="EMBL/GenBank/DDBJ databases">
        <authorList>
            <person name="Urmite Genomes Urmite Genomes"/>
        </authorList>
    </citation>
    <scope>NUCLEOTIDE SEQUENCE [LARGE SCALE GENOMIC DNA]</scope>
</reference>
<evidence type="ECO:0000259" key="2">
    <source>
        <dbReference type="Pfam" id="PF00017"/>
    </source>
</evidence>
<feature type="domain" description="SH2" evidence="2">
    <location>
        <begin position="45"/>
        <end position="93"/>
    </location>
</feature>
<dbReference type="RefSeq" id="WP_043873924.1">
    <property type="nucleotide sequence ID" value="NZ_CCVW01000002.1"/>
</dbReference>
<dbReference type="OrthoDB" id="5635409at2"/>
<dbReference type="eggNOG" id="ENOG5031EM1">
    <property type="taxonomic scope" value="Bacteria"/>
</dbReference>
<dbReference type="Proteomes" id="UP000044071">
    <property type="component" value="Unassembled WGS sequence"/>
</dbReference>
<keyword evidence="4" id="KW-1185">Reference proteome</keyword>
<dbReference type="SUPFAM" id="SSF57850">
    <property type="entry name" value="RING/U-box"/>
    <property type="match status" value="1"/>
</dbReference>
<evidence type="ECO:0000313" key="4">
    <source>
        <dbReference type="Proteomes" id="UP000044071"/>
    </source>
</evidence>
<dbReference type="Pfam" id="PF00017">
    <property type="entry name" value="SH2"/>
    <property type="match status" value="1"/>
</dbReference>
<dbReference type="AlphaFoldDB" id="A0A078KZZ7"/>
<name>A0A078KZZ7_9GAMM</name>
<proteinExistence type="predicted"/>